<dbReference type="eggNOG" id="COG3617">
    <property type="taxonomic scope" value="Bacteria"/>
</dbReference>
<dbReference type="EMBL" id="ACDP02000023">
    <property type="protein sequence ID" value="EEO27678.1"/>
    <property type="molecule type" value="Genomic_DNA"/>
</dbReference>
<protein>
    <recommendedName>
        <fullName evidence="2">Bro-N domain-containing protein</fullName>
    </recommendedName>
</protein>
<feature type="region of interest" description="Disordered" evidence="1">
    <location>
        <begin position="249"/>
        <end position="268"/>
    </location>
</feature>
<dbReference type="InterPro" id="IPR003497">
    <property type="entry name" value="BRO_N_domain"/>
</dbReference>
<keyword evidence="4" id="KW-1185">Reference proteome</keyword>
<name>C3X392_9BURK</name>
<dbReference type="SMART" id="SM01040">
    <property type="entry name" value="Bro-N"/>
    <property type="match status" value="1"/>
</dbReference>
<dbReference type="PANTHER" id="PTHR36180:SF2">
    <property type="entry name" value="BRO FAMILY PROTEIN"/>
    <property type="match status" value="1"/>
</dbReference>
<dbReference type="PANTHER" id="PTHR36180">
    <property type="entry name" value="DNA-BINDING PROTEIN-RELATED-RELATED"/>
    <property type="match status" value="1"/>
</dbReference>
<feature type="compositionally biased region" description="Basic and acidic residues" evidence="1">
    <location>
        <begin position="249"/>
        <end position="262"/>
    </location>
</feature>
<comment type="caution">
    <text evidence="3">The sequence shown here is derived from an EMBL/GenBank/DDBJ whole genome shotgun (WGS) entry which is preliminary data.</text>
</comment>
<accession>C3X392</accession>
<dbReference type="Pfam" id="PF02498">
    <property type="entry name" value="Bro-N"/>
    <property type="match status" value="1"/>
</dbReference>
<dbReference type="AlphaFoldDB" id="C3X392"/>
<proteinExistence type="predicted"/>
<organism evidence="3 4">
    <name type="scientific">Oxalobacter paraformigenes</name>
    <dbReference type="NCBI Taxonomy" id="556268"/>
    <lineage>
        <taxon>Bacteria</taxon>
        <taxon>Pseudomonadati</taxon>
        <taxon>Pseudomonadota</taxon>
        <taxon>Betaproteobacteria</taxon>
        <taxon>Burkholderiales</taxon>
        <taxon>Oxalobacteraceae</taxon>
        <taxon>Oxalobacter</taxon>
    </lineage>
</organism>
<dbReference type="PROSITE" id="PS51750">
    <property type="entry name" value="BRO_N"/>
    <property type="match status" value="1"/>
</dbReference>
<feature type="domain" description="Bro-N" evidence="2">
    <location>
        <begin position="52"/>
        <end position="155"/>
    </location>
</feature>
<gene>
    <name evidence="3" type="ORF">OFAG_00831</name>
</gene>
<dbReference type="Proteomes" id="UP000003973">
    <property type="component" value="Unassembled WGS sequence"/>
</dbReference>
<sequence length="268" mass="30589">MGGACGASSDAPIVPHNRFANPQALARPVWRQERQGYKPYVRRHIMSNQSIATSVATESFNFDNFPVRAINRNGDIWFIAADVCAAIDIGTEQIRRLDDDEKGLHLTQTPGGKQEMSIINESGLYALILRSRKPEAKRFRKWVTSEVLPAIRKTGKYAVNSLPPWDDEKVLQNPSRLTTEKLMHMLSGRRILLNFSHYGDVKIDLIPHKGFFTTHDEIPSMIRKFPDFMFPEEDVLQIAKACVERLEVERNSRKKSRDETLNRSRGAK</sequence>
<evidence type="ECO:0000259" key="2">
    <source>
        <dbReference type="PROSITE" id="PS51750"/>
    </source>
</evidence>
<evidence type="ECO:0000256" key="1">
    <source>
        <dbReference type="SAM" id="MobiDB-lite"/>
    </source>
</evidence>
<reference evidence="3" key="1">
    <citation type="submission" date="2011-10" db="EMBL/GenBank/DDBJ databases">
        <title>The Genome Sequence of Oxalobacter formigenes HOxBLS.</title>
        <authorList>
            <consortium name="The Broad Institute Genome Sequencing Platform"/>
            <person name="Earl A."/>
            <person name="Ward D."/>
            <person name="Feldgarden M."/>
            <person name="Gevers D."/>
            <person name="Allison M.J."/>
            <person name="Humphrey S."/>
            <person name="Young S.K."/>
            <person name="Zeng Q."/>
            <person name="Gargeya S."/>
            <person name="Fitzgerald M."/>
            <person name="Haas B."/>
            <person name="Abouelleil A."/>
            <person name="Alvarado L."/>
            <person name="Arachchi H.M."/>
            <person name="Berlin A."/>
            <person name="Brown A."/>
            <person name="Chapman S.B."/>
            <person name="Chen Z."/>
            <person name="Dunbar C."/>
            <person name="Freedman E."/>
            <person name="Gearin G."/>
            <person name="Goldberg J."/>
            <person name="Griggs A."/>
            <person name="Gujja S."/>
            <person name="Heiman D."/>
            <person name="Howarth C."/>
            <person name="Larson L."/>
            <person name="Lui A."/>
            <person name="MacDonald P.J.P."/>
            <person name="Montmayeur A."/>
            <person name="Murphy C."/>
            <person name="Neiman D."/>
            <person name="Pearson M."/>
            <person name="Priest M."/>
            <person name="Roberts A."/>
            <person name="Saif S."/>
            <person name="Shea T."/>
            <person name="Shenoy N."/>
            <person name="Sisk P."/>
            <person name="Stolte C."/>
            <person name="Sykes S."/>
            <person name="Wortman J."/>
            <person name="Nusbaum C."/>
            <person name="Birren B."/>
        </authorList>
    </citation>
    <scope>NUCLEOTIDE SEQUENCE [LARGE SCALE GENOMIC DNA]</scope>
    <source>
        <strain evidence="3">HOxBLS</strain>
    </source>
</reference>
<evidence type="ECO:0000313" key="3">
    <source>
        <dbReference type="EMBL" id="EEO27678.1"/>
    </source>
</evidence>
<evidence type="ECO:0000313" key="4">
    <source>
        <dbReference type="Proteomes" id="UP000003973"/>
    </source>
</evidence>
<dbReference type="HOGENOM" id="CLU_1037632_0_0_4"/>